<evidence type="ECO:0000313" key="5">
    <source>
        <dbReference type="Proteomes" id="UP001189303"/>
    </source>
</evidence>
<feature type="region of interest" description="Disordered" evidence="1">
    <location>
        <begin position="149"/>
        <end position="226"/>
    </location>
</feature>
<evidence type="ECO:0000313" key="3">
    <source>
        <dbReference type="EMBL" id="CAJ0726530.1"/>
    </source>
</evidence>
<dbReference type="AlphaFoldDB" id="A0A2P4RAK7"/>
<keyword evidence="2" id="KW-0812">Transmembrane</keyword>
<dbReference type="OMA" id="KRDARTH"/>
<evidence type="ECO:0008006" key="7">
    <source>
        <dbReference type="Google" id="ProtNLM"/>
    </source>
</evidence>
<feature type="compositionally biased region" description="Basic and acidic residues" evidence="1">
    <location>
        <begin position="157"/>
        <end position="169"/>
    </location>
</feature>
<keyword evidence="2" id="KW-1133">Transmembrane helix</keyword>
<protein>
    <recommendedName>
        <fullName evidence="7">Transmembrane protein</fullName>
    </recommendedName>
</protein>
<evidence type="ECO:0000256" key="1">
    <source>
        <dbReference type="SAM" id="MobiDB-lite"/>
    </source>
</evidence>
<feature type="transmembrane region" description="Helical" evidence="2">
    <location>
        <begin position="50"/>
        <end position="71"/>
    </location>
</feature>
<dbReference type="RefSeq" id="WP_012435711.1">
    <property type="nucleotide sequence ID" value="NZ_CATWFT010000009.1"/>
</dbReference>
<dbReference type="EMBL" id="CATWFT010000009">
    <property type="protein sequence ID" value="CAJ0726530.1"/>
    <property type="molecule type" value="Genomic_DNA"/>
</dbReference>
<evidence type="ECO:0000256" key="2">
    <source>
        <dbReference type="SAM" id="Phobius"/>
    </source>
</evidence>
<sequence>MDIREIYRLHQQYSHSPVTIDMGTAEDHAAAPALTYAAGGKRRWDQHKPALKVTAICCAFIVLATIAGLGLGDLYAKKGRAGSAAAAGPEQVTHAVQTQAPAAPASAPEPAVAANQATPAAIGSSTPSAPVAASVTAAPTAPVAQPQRAALSAAEVAPRERVPAPEKVETAPAQPAARRTERTAPDQAPVTRPAPAPQPTATAPRAATPPARTTEANRPSGDVKMF</sequence>
<feature type="region of interest" description="Disordered" evidence="1">
    <location>
        <begin position="90"/>
        <end position="128"/>
    </location>
</feature>
<evidence type="ECO:0000313" key="6">
    <source>
        <dbReference type="Proteomes" id="UP001199322"/>
    </source>
</evidence>
<organism evidence="4 6">
    <name type="scientific">Ralstonia pickettii</name>
    <name type="common">Burkholderia pickettii</name>
    <dbReference type="NCBI Taxonomy" id="329"/>
    <lineage>
        <taxon>Bacteria</taxon>
        <taxon>Pseudomonadati</taxon>
        <taxon>Pseudomonadota</taxon>
        <taxon>Betaproteobacteria</taxon>
        <taxon>Burkholderiales</taxon>
        <taxon>Burkholderiaceae</taxon>
        <taxon>Ralstonia</taxon>
    </lineage>
</organism>
<evidence type="ECO:0000313" key="4">
    <source>
        <dbReference type="EMBL" id="MBX3891920.1"/>
    </source>
</evidence>
<feature type="compositionally biased region" description="Low complexity" evidence="1">
    <location>
        <begin position="199"/>
        <end position="219"/>
    </location>
</feature>
<dbReference type="Proteomes" id="UP001189303">
    <property type="component" value="Unassembled WGS sequence"/>
</dbReference>
<reference evidence="3 5" key="2">
    <citation type="submission" date="2023-07" db="EMBL/GenBank/DDBJ databases">
        <authorList>
            <person name="Peeters C."/>
        </authorList>
    </citation>
    <scope>NUCLEOTIDE SEQUENCE [LARGE SCALE GENOMIC DNA]</scope>
    <source>
        <strain evidence="3 5">R-38712</strain>
    </source>
</reference>
<keyword evidence="5" id="KW-1185">Reference proteome</keyword>
<gene>
    <name evidence="4" type="ORF">DEE74_18815</name>
    <name evidence="3" type="ORF">R38712_03079</name>
</gene>
<keyword evidence="2" id="KW-0472">Membrane</keyword>
<name>A0A2P4RAK7_RALPI</name>
<proteinExistence type="predicted"/>
<dbReference type="EMBL" id="QGBI01000019">
    <property type="protein sequence ID" value="MBX3891920.1"/>
    <property type="molecule type" value="Genomic_DNA"/>
</dbReference>
<reference evidence="4" key="1">
    <citation type="submission" date="2018-06" db="EMBL/GenBank/DDBJ databases">
        <authorList>
            <person name="O'Rourke A."/>
        </authorList>
    </citation>
    <scope>NUCLEOTIDE SEQUENCE</scope>
    <source>
        <strain evidence="4">132550021-3</strain>
    </source>
</reference>
<dbReference type="Proteomes" id="UP001199322">
    <property type="component" value="Unassembled WGS sequence"/>
</dbReference>
<accession>A0A2P4RAK7</accession>
<comment type="caution">
    <text evidence="4">The sequence shown here is derived from an EMBL/GenBank/DDBJ whole genome shotgun (WGS) entry which is preliminary data.</text>
</comment>